<dbReference type="RefSeq" id="WP_207856556.1">
    <property type="nucleotide sequence ID" value="NZ_JAFREP010000002.1"/>
</dbReference>
<keyword evidence="4" id="KW-0067">ATP-binding</keyword>
<evidence type="ECO:0000256" key="4">
    <source>
        <dbReference type="ARBA" id="ARBA00022840"/>
    </source>
</evidence>
<evidence type="ECO:0000313" key="7">
    <source>
        <dbReference type="EMBL" id="MBO1317319.1"/>
    </source>
</evidence>
<evidence type="ECO:0000259" key="6">
    <source>
        <dbReference type="PROSITE" id="PS50011"/>
    </source>
</evidence>
<evidence type="ECO:0000256" key="3">
    <source>
        <dbReference type="ARBA" id="ARBA00022777"/>
    </source>
</evidence>
<dbReference type="Pfam" id="PF13424">
    <property type="entry name" value="TPR_12"/>
    <property type="match status" value="3"/>
</dbReference>
<dbReference type="GO" id="GO:0004674">
    <property type="term" value="F:protein serine/threonine kinase activity"/>
    <property type="evidence" value="ECO:0007669"/>
    <property type="project" value="UniProtKB-KW"/>
</dbReference>
<dbReference type="InterPro" id="IPR011009">
    <property type="entry name" value="Kinase-like_dom_sf"/>
</dbReference>
<dbReference type="PANTHER" id="PTHR43289">
    <property type="entry name" value="MITOGEN-ACTIVATED PROTEIN KINASE KINASE KINASE 20-RELATED"/>
    <property type="match status" value="1"/>
</dbReference>
<dbReference type="PROSITE" id="PS50005">
    <property type="entry name" value="TPR"/>
    <property type="match status" value="1"/>
</dbReference>
<dbReference type="InterPro" id="IPR000719">
    <property type="entry name" value="Prot_kinase_dom"/>
</dbReference>
<reference evidence="8" key="1">
    <citation type="submission" date="2021-03" db="EMBL/GenBank/DDBJ databases">
        <authorList>
            <person name="Wang G."/>
        </authorList>
    </citation>
    <scope>NUCLEOTIDE SEQUENCE</scope>
    <source>
        <strain evidence="8">KCTC 12899</strain>
    </source>
</reference>
<sequence length="865" mass="96005">MDWDQFERIDAVFQQVCDLPKDEQAKAVNRLCGDDPKMLRAVCAMLRSDANAAEQDFLLAKTNPAVGEDDRRVGPYQIGALLGEGGCGVVYLADQTEPVERRVALKIIKPGMNTHLVLKRFNQEKQMLANMSHPYIAQLYDAGVTASGRPYFAMEYIQGESLTAFCDEHQFTPGRRLDLFVQICEAVRYSHQKGAIHRDLKPANILVQQTEDVVVPKIIDFGIAKSLLTPMPPEAASPHNQNPETMVGSAIGTLGYMSPEQTQHQNQDIDVRADIYSLGVILFELMTGSLPIPVATLRQQPWQEALVLIREQAAPPASTRLAGWQRDKQREAARRRGTQPRALIAYLKQDIDWIIAKALAKNRDQRYAGVSDLLADIHAFRGFRPIEAAPDSRAYRVRKWLQRNRVLFATTGAVMAALVAGTAMAVNGLVQARQSQATAVQEATRAKHSLALLEDFLTSVEPGERGYETRLLDLLDSFRVRLREEDSIDPLTQAHVYHVMGRSYTKLGQFEPARACLENAQRIRSNALGADHLDSLESQLLLANLDRVTGNPAAAEAVHRALYKQLVDGQGARHPLALRALSELALDRHASGNPQEALAKMVQVVTLRTEVLGAENEATQNAMDSQAVLLTDLGRHGEAEEIHRNILALRTKQFGSDHPKTLVSMHNLGRNLARQNRHDEAHDLLAEVVLRGAQVLGEDHPRNLNSTAQLGRSLLGLKRYAEAEALYRGLLPRQIKRVGEDHSLVLGTKNNLCLALWYQKRHGEAARLQEQIYRQKIKLLGPDHPSTLNSGNNLAYMLGAGGETEKAERLAREILAKMSARLGRDAKNVVEVAKTLVGILKRAGKHDEARAVTKAWIPQEDKPQP</sequence>
<keyword evidence="8" id="KW-0723">Serine/threonine-protein kinase</keyword>
<keyword evidence="5" id="KW-0802">TPR repeat</keyword>
<feature type="repeat" description="TPR" evidence="5">
    <location>
        <begin position="494"/>
        <end position="527"/>
    </location>
</feature>
<evidence type="ECO:0000256" key="2">
    <source>
        <dbReference type="ARBA" id="ARBA00022741"/>
    </source>
</evidence>
<proteinExistence type="predicted"/>
<dbReference type="Pfam" id="PF13374">
    <property type="entry name" value="TPR_10"/>
    <property type="match status" value="1"/>
</dbReference>
<dbReference type="PROSITE" id="PS50011">
    <property type="entry name" value="PROTEIN_KINASE_DOM"/>
    <property type="match status" value="1"/>
</dbReference>
<keyword evidence="9" id="KW-1185">Reference proteome</keyword>
<name>A0A8J7QCS4_9BACT</name>
<evidence type="ECO:0000313" key="9">
    <source>
        <dbReference type="Proteomes" id="UP000664417"/>
    </source>
</evidence>
<dbReference type="Pfam" id="PF00069">
    <property type="entry name" value="Pkinase"/>
    <property type="match status" value="1"/>
</dbReference>
<dbReference type="Gene3D" id="1.10.510.10">
    <property type="entry name" value="Transferase(Phosphotransferase) domain 1"/>
    <property type="match status" value="1"/>
</dbReference>
<gene>
    <name evidence="7" type="ORF">J3U88_02520</name>
    <name evidence="8" type="ORF">J3U88_09160</name>
</gene>
<keyword evidence="2" id="KW-0547">Nucleotide-binding</keyword>
<organism evidence="8 9">
    <name type="scientific">Acanthopleuribacter pedis</name>
    <dbReference type="NCBI Taxonomy" id="442870"/>
    <lineage>
        <taxon>Bacteria</taxon>
        <taxon>Pseudomonadati</taxon>
        <taxon>Acidobacteriota</taxon>
        <taxon>Holophagae</taxon>
        <taxon>Acanthopleuribacterales</taxon>
        <taxon>Acanthopleuribacteraceae</taxon>
        <taxon>Acanthopleuribacter</taxon>
    </lineage>
</organism>
<feature type="domain" description="Protein kinase" evidence="6">
    <location>
        <begin position="76"/>
        <end position="381"/>
    </location>
</feature>
<dbReference type="InterPro" id="IPR019734">
    <property type="entry name" value="TPR_rpt"/>
</dbReference>
<dbReference type="EMBL" id="JAFREP010000006">
    <property type="protein sequence ID" value="MBO1318626.1"/>
    <property type="molecule type" value="Genomic_DNA"/>
</dbReference>
<keyword evidence="1" id="KW-0808">Transferase</keyword>
<dbReference type="CDD" id="cd14014">
    <property type="entry name" value="STKc_PknB_like"/>
    <property type="match status" value="1"/>
</dbReference>
<keyword evidence="3 8" id="KW-0418">Kinase</keyword>
<dbReference type="InterPro" id="IPR011990">
    <property type="entry name" value="TPR-like_helical_dom_sf"/>
</dbReference>
<dbReference type="Proteomes" id="UP000664417">
    <property type="component" value="Unassembled WGS sequence"/>
</dbReference>
<evidence type="ECO:0000256" key="1">
    <source>
        <dbReference type="ARBA" id="ARBA00022679"/>
    </source>
</evidence>
<dbReference type="SUPFAM" id="SSF48452">
    <property type="entry name" value="TPR-like"/>
    <property type="match status" value="3"/>
</dbReference>
<dbReference type="SUPFAM" id="SSF56112">
    <property type="entry name" value="Protein kinase-like (PK-like)"/>
    <property type="match status" value="1"/>
</dbReference>
<dbReference type="Gene3D" id="1.25.40.10">
    <property type="entry name" value="Tetratricopeptide repeat domain"/>
    <property type="match status" value="2"/>
</dbReference>
<dbReference type="PANTHER" id="PTHR43289:SF6">
    <property type="entry name" value="SERINE_THREONINE-PROTEIN KINASE NEKL-3"/>
    <property type="match status" value="1"/>
</dbReference>
<dbReference type="SMART" id="SM00220">
    <property type="entry name" value="S_TKc"/>
    <property type="match status" value="1"/>
</dbReference>
<comment type="caution">
    <text evidence="8">The sequence shown here is derived from an EMBL/GenBank/DDBJ whole genome shotgun (WGS) entry which is preliminary data.</text>
</comment>
<evidence type="ECO:0000313" key="8">
    <source>
        <dbReference type="EMBL" id="MBO1318626.1"/>
    </source>
</evidence>
<protein>
    <submittedName>
        <fullName evidence="8">Serine/threonine protein kinase</fullName>
    </submittedName>
</protein>
<dbReference type="AlphaFoldDB" id="A0A8J7QCS4"/>
<evidence type="ECO:0000256" key="5">
    <source>
        <dbReference type="PROSITE-ProRule" id="PRU00339"/>
    </source>
</evidence>
<dbReference type="GO" id="GO:0005524">
    <property type="term" value="F:ATP binding"/>
    <property type="evidence" value="ECO:0007669"/>
    <property type="project" value="UniProtKB-KW"/>
</dbReference>
<dbReference type="EMBL" id="JAFREP010000002">
    <property type="protein sequence ID" value="MBO1317319.1"/>
    <property type="molecule type" value="Genomic_DNA"/>
</dbReference>
<accession>A0A8J7QCS4</accession>